<dbReference type="InterPro" id="IPR003609">
    <property type="entry name" value="Pan_app"/>
</dbReference>
<feature type="non-terminal residue" evidence="3">
    <location>
        <position position="106"/>
    </location>
</feature>
<dbReference type="EMBL" id="BTSX01000004">
    <property type="protein sequence ID" value="GMS94570.1"/>
    <property type="molecule type" value="Genomic_DNA"/>
</dbReference>
<name>A0AAV5TJN8_9BILA</name>
<dbReference type="SUPFAM" id="SSF57414">
    <property type="entry name" value="Hairpin loop containing domain-like"/>
    <property type="match status" value="1"/>
</dbReference>
<feature type="signal peptide" evidence="1">
    <location>
        <begin position="1"/>
        <end position="15"/>
    </location>
</feature>
<keyword evidence="1" id="KW-0732">Signal</keyword>
<dbReference type="AlphaFoldDB" id="A0AAV5TJN8"/>
<reference evidence="3" key="1">
    <citation type="submission" date="2023-10" db="EMBL/GenBank/DDBJ databases">
        <title>Genome assembly of Pristionchus species.</title>
        <authorList>
            <person name="Yoshida K."/>
            <person name="Sommer R.J."/>
        </authorList>
    </citation>
    <scope>NUCLEOTIDE SEQUENCE</scope>
    <source>
        <strain evidence="3">RS0144</strain>
    </source>
</reference>
<sequence length="106" mass="11159">MLLLLFSVNLPSILCSCFLQSPWTNIRPVLQINSCPTVDSCESACLGNTQCSAYAFVNSKCALLGADSGKRQTCTSPNPTCFVRTSACDATTSTTSTTSITSTTTS</sequence>
<evidence type="ECO:0000313" key="4">
    <source>
        <dbReference type="Proteomes" id="UP001432027"/>
    </source>
</evidence>
<feature type="domain" description="Apple" evidence="2">
    <location>
        <begin position="15"/>
        <end position="88"/>
    </location>
</feature>
<evidence type="ECO:0000259" key="2">
    <source>
        <dbReference type="PROSITE" id="PS50948"/>
    </source>
</evidence>
<gene>
    <name evidence="3" type="ORF">PENTCL1PPCAC_16745</name>
</gene>
<keyword evidence="4" id="KW-1185">Reference proteome</keyword>
<organism evidence="3 4">
    <name type="scientific">Pristionchus entomophagus</name>
    <dbReference type="NCBI Taxonomy" id="358040"/>
    <lineage>
        <taxon>Eukaryota</taxon>
        <taxon>Metazoa</taxon>
        <taxon>Ecdysozoa</taxon>
        <taxon>Nematoda</taxon>
        <taxon>Chromadorea</taxon>
        <taxon>Rhabditida</taxon>
        <taxon>Rhabditina</taxon>
        <taxon>Diplogasteromorpha</taxon>
        <taxon>Diplogasteroidea</taxon>
        <taxon>Neodiplogasteridae</taxon>
        <taxon>Pristionchus</taxon>
    </lineage>
</organism>
<dbReference type="Proteomes" id="UP001432027">
    <property type="component" value="Unassembled WGS sequence"/>
</dbReference>
<proteinExistence type="predicted"/>
<protein>
    <recommendedName>
        <fullName evidence="2">Apple domain-containing protein</fullName>
    </recommendedName>
</protein>
<feature type="chain" id="PRO_5043316155" description="Apple domain-containing protein" evidence="1">
    <location>
        <begin position="16"/>
        <end position="106"/>
    </location>
</feature>
<dbReference type="PROSITE" id="PS50948">
    <property type="entry name" value="PAN"/>
    <property type="match status" value="1"/>
</dbReference>
<evidence type="ECO:0000313" key="3">
    <source>
        <dbReference type="EMBL" id="GMS94570.1"/>
    </source>
</evidence>
<evidence type="ECO:0000256" key="1">
    <source>
        <dbReference type="SAM" id="SignalP"/>
    </source>
</evidence>
<comment type="caution">
    <text evidence="3">The sequence shown here is derived from an EMBL/GenBank/DDBJ whole genome shotgun (WGS) entry which is preliminary data.</text>
</comment>
<accession>A0AAV5TJN8</accession>